<protein>
    <submittedName>
        <fullName evidence="2">HD-GYP domain-containing protein</fullName>
        <ecNumber evidence="2">3.1.4.-</ecNumber>
    </submittedName>
</protein>
<gene>
    <name evidence="2" type="ORF">ACFPRA_13700</name>
</gene>
<dbReference type="CDD" id="cd00077">
    <property type="entry name" value="HDc"/>
    <property type="match status" value="1"/>
</dbReference>
<dbReference type="PROSITE" id="PS51832">
    <property type="entry name" value="HD_GYP"/>
    <property type="match status" value="1"/>
</dbReference>
<evidence type="ECO:0000313" key="3">
    <source>
        <dbReference type="Proteomes" id="UP001596109"/>
    </source>
</evidence>
<dbReference type="SMART" id="SM00471">
    <property type="entry name" value="HDc"/>
    <property type="match status" value="1"/>
</dbReference>
<dbReference type="GO" id="GO:0016787">
    <property type="term" value="F:hydrolase activity"/>
    <property type="evidence" value="ECO:0007669"/>
    <property type="project" value="UniProtKB-KW"/>
</dbReference>
<dbReference type="EMBL" id="JBHSNO010000007">
    <property type="protein sequence ID" value="MFC5589955.1"/>
    <property type="molecule type" value="Genomic_DNA"/>
</dbReference>
<feature type="domain" description="HD-GYP" evidence="1">
    <location>
        <begin position="127"/>
        <end position="323"/>
    </location>
</feature>
<dbReference type="PANTHER" id="PTHR43155">
    <property type="entry name" value="CYCLIC DI-GMP PHOSPHODIESTERASE PA4108-RELATED"/>
    <property type="match status" value="1"/>
</dbReference>
<dbReference type="Pfam" id="PF13487">
    <property type="entry name" value="HD_5"/>
    <property type="match status" value="1"/>
</dbReference>
<proteinExistence type="predicted"/>
<dbReference type="RefSeq" id="WP_381435667.1">
    <property type="nucleotide sequence ID" value="NZ_JBHSNO010000007.1"/>
</dbReference>
<keyword evidence="2" id="KW-0378">Hydrolase</keyword>
<dbReference type="PANTHER" id="PTHR43155:SF2">
    <property type="entry name" value="CYCLIC DI-GMP PHOSPHODIESTERASE PA4108"/>
    <property type="match status" value="1"/>
</dbReference>
<evidence type="ECO:0000259" key="1">
    <source>
        <dbReference type="PROSITE" id="PS51832"/>
    </source>
</evidence>
<dbReference type="InterPro" id="IPR003607">
    <property type="entry name" value="HD/PDEase_dom"/>
</dbReference>
<accession>A0ABW0TNC6</accession>
<dbReference type="InterPro" id="IPR037522">
    <property type="entry name" value="HD_GYP_dom"/>
</dbReference>
<dbReference type="SUPFAM" id="SSF109604">
    <property type="entry name" value="HD-domain/PDEase-like"/>
    <property type="match status" value="1"/>
</dbReference>
<keyword evidence="3" id="KW-1185">Reference proteome</keyword>
<dbReference type="EC" id="3.1.4.-" evidence="2"/>
<dbReference type="Proteomes" id="UP001596109">
    <property type="component" value="Unassembled WGS sequence"/>
</dbReference>
<evidence type="ECO:0000313" key="2">
    <source>
        <dbReference type="EMBL" id="MFC5589955.1"/>
    </source>
</evidence>
<comment type="caution">
    <text evidence="2">The sequence shown here is derived from an EMBL/GenBank/DDBJ whole genome shotgun (WGS) entry which is preliminary data.</text>
</comment>
<organism evidence="2 3">
    <name type="scientific">Sporosarcina soli</name>
    <dbReference type="NCBI Taxonomy" id="334736"/>
    <lineage>
        <taxon>Bacteria</taxon>
        <taxon>Bacillati</taxon>
        <taxon>Bacillota</taxon>
        <taxon>Bacilli</taxon>
        <taxon>Bacillales</taxon>
        <taxon>Caryophanaceae</taxon>
        <taxon>Sporosarcina</taxon>
    </lineage>
</organism>
<sequence length="366" mass="41537">MTDVYIKTSDLRPGIVLSENVFVNTNHAIIRKNTVLLPEHLEVLNAFGVREVKIEEQSVVKREEDLEVKDGEVNPDQVLTSIPLKQTDLKTEYRQAVEKYKREFIGWQAGTKPDIAKVRVILLPVLENFIKQKRMLNLLNNIANPKDYLYHHSIAVGVLASAISMQMGHPKGQSLQLGLAGVLADCGMAKIDATITDKAAFLTKEEFNEVKKHTIYSFKMVQDTPLLRQEMKLAIFQHHERLDGSGYPRGSRMDQITVFAQILAVADVFHAMTSERLYRSKESPFKVIEMIKEEEFGKFDLKVVQALHDLVGNLSIGMKVHLTNGETGEIVFIHRDARLRPMIKKEDGTILDLTINRRIAVEKVLD</sequence>
<reference evidence="3" key="1">
    <citation type="journal article" date="2019" name="Int. J. Syst. Evol. Microbiol.">
        <title>The Global Catalogue of Microorganisms (GCM) 10K type strain sequencing project: providing services to taxonomists for standard genome sequencing and annotation.</title>
        <authorList>
            <consortium name="The Broad Institute Genomics Platform"/>
            <consortium name="The Broad Institute Genome Sequencing Center for Infectious Disease"/>
            <person name="Wu L."/>
            <person name="Ma J."/>
        </authorList>
    </citation>
    <scope>NUCLEOTIDE SEQUENCE [LARGE SCALE GENOMIC DNA]</scope>
    <source>
        <strain evidence="3">CGMCC 4.1434</strain>
    </source>
</reference>
<name>A0ABW0TNC6_9BACL</name>
<dbReference type="Gene3D" id="1.10.3210.10">
    <property type="entry name" value="Hypothetical protein af1432"/>
    <property type="match status" value="1"/>
</dbReference>